<feature type="region of interest" description="Disordered" evidence="4">
    <location>
        <begin position="1"/>
        <end position="88"/>
    </location>
</feature>
<feature type="compositionally biased region" description="Basic and acidic residues" evidence="4">
    <location>
        <begin position="737"/>
        <end position="746"/>
    </location>
</feature>
<evidence type="ECO:0000256" key="2">
    <source>
        <dbReference type="ARBA" id="ARBA00022561"/>
    </source>
</evidence>
<dbReference type="EMBL" id="MG599914">
    <property type="protein sequence ID" value="AVM87171.1"/>
    <property type="molecule type" value="Genomic_RNA"/>
</dbReference>
<sequence length="782" mass="86700">MRYFSMSAKAKITMESNPRRGRSRSRTRGPTLKVGIRERSRSRSHSKGPKGILKRRTSVSETLRVPKPKPKAAKAATAPTKQEQHLQREVTEIKKKISGPKVARTFKTTLTLGTVLGNTTDGQRLERSMKWFLNPILMKEEDTGSALTPLSDCAKDYALWKLEKVHIRIMPVINDSNVTGTILILSLDQDAQAAKKLNVDSVLARPNMEVALGQRRDWHIPLKAVQGPRDGWWNVDTNEVASVSTGPGLDVHTYCTTYNLLNVSGGKMTPYPGPLFILQATVTYAFANYEPKPALGTLLQLTTQLENAVITTDEENNLVLDVTESGTGKWLTHVKKLETRRRHRAQLGAVTGTPGVGNTIWSLASDAVQAGSSLLPGPWGWLLNGGFNILRNVLGGGSNSNAAGPTGRFLVYPSIEDAQRHNPAQNDVPIDTPIPVPLGTTIATQVNSLNVQNNTTGDIVEGENEYPFPVHTRMAPPDPDYNSWTCPLYTNGDTVTAPFGQVYFDTPQPAERRLYIELSRPIPVDQGQPPALEKWWSCKSVFSTQQGLAGHFWTRWVYRDGQRVGNAVFFGHRNWNDPKYQDQPMALGTGDALVASIPPASTAATRWGAFYQAMPSGPGRDHMNQRLGTILQFTNKYLWIAPVAGVSASGGTPPVWNRGFLVAEPDQRNFALVFADYSTVSFNPGTSFFFSYLPFDQRFFIPSPPPQTDAYPDSIWTPAEKAEDDDSDDDSFSVVETHNEDPEQKMLTRIFSELRMKSRRDREGSSGLPPWKLEKLKELLED</sequence>
<evidence type="ECO:0000313" key="6">
    <source>
        <dbReference type="EMBL" id="AVM87171.1"/>
    </source>
</evidence>
<accession>A0A2P1GMG2</accession>
<reference evidence="6" key="1">
    <citation type="journal article" date="2018" name="Nature">
        <title>The evolutionary history of vertebrate RNA viruses.</title>
        <authorList>
            <person name="Shi M."/>
            <person name="Lin X.D."/>
            <person name="Chen X."/>
            <person name="Tian J.H."/>
            <person name="Chen L.J."/>
            <person name="Li K."/>
            <person name="Wang W."/>
            <person name="Eden J.S."/>
            <person name="Shen J.J."/>
            <person name="Liu L."/>
            <person name="Holmes E.C."/>
            <person name="Zhang Y.Z."/>
        </authorList>
    </citation>
    <scope>NUCLEOTIDE SEQUENCE</scope>
    <source>
        <strain evidence="6">DFRYG3979V1</strain>
    </source>
</reference>
<feature type="compositionally biased region" description="Basic residues" evidence="4">
    <location>
        <begin position="42"/>
        <end position="57"/>
    </location>
</feature>
<evidence type="ECO:0000256" key="3">
    <source>
        <dbReference type="ARBA" id="ARBA00022844"/>
    </source>
</evidence>
<dbReference type="InterPro" id="IPR004337">
    <property type="entry name" value="Astro_capsid_N"/>
</dbReference>
<organism evidence="6">
    <name type="scientific">Zhejiang chinese fire belly newt astrovirus 1</name>
    <dbReference type="NCBI Taxonomy" id="2116141"/>
    <lineage>
        <taxon>Viruses</taxon>
        <taxon>Riboviria</taxon>
        <taxon>Orthornavirae</taxon>
        <taxon>Pisuviricota</taxon>
        <taxon>Stelpaviricetes</taxon>
        <taxon>Stellavirales</taxon>
        <taxon>Astroviridae</taxon>
    </lineage>
</organism>
<feature type="region of interest" description="Disordered" evidence="4">
    <location>
        <begin position="719"/>
        <end position="746"/>
    </location>
</feature>
<protein>
    <submittedName>
        <fullName evidence="6">Capsid protein</fullName>
    </submittedName>
</protein>
<proteinExistence type="predicted"/>
<dbReference type="InterPro" id="IPR029053">
    <property type="entry name" value="Viral_coat"/>
</dbReference>
<dbReference type="Gene3D" id="2.60.120.20">
    <property type="match status" value="1"/>
</dbReference>
<feature type="compositionally biased region" description="Acidic residues" evidence="4">
    <location>
        <begin position="722"/>
        <end position="731"/>
    </location>
</feature>
<keyword evidence="2" id="KW-0167">Capsid protein</keyword>
<comment type="subcellular location">
    <subcellularLocation>
        <location evidence="1">Virion</location>
    </subcellularLocation>
</comment>
<evidence type="ECO:0000259" key="5">
    <source>
        <dbReference type="Pfam" id="PF03115"/>
    </source>
</evidence>
<dbReference type="GO" id="GO:0019028">
    <property type="term" value="C:viral capsid"/>
    <property type="evidence" value="ECO:0007669"/>
    <property type="project" value="UniProtKB-KW"/>
</dbReference>
<feature type="domain" description="Astrovirus capsid protein inner core" evidence="5">
    <location>
        <begin position="37"/>
        <end position="289"/>
    </location>
</feature>
<keyword evidence="3" id="KW-0946">Virion</keyword>
<name>A0A2P1GMG2_9VIRU</name>
<dbReference type="Pfam" id="PF03115">
    <property type="entry name" value="Astro_capsid_N"/>
    <property type="match status" value="1"/>
</dbReference>
<evidence type="ECO:0000256" key="4">
    <source>
        <dbReference type="SAM" id="MobiDB-lite"/>
    </source>
</evidence>
<evidence type="ECO:0000256" key="1">
    <source>
        <dbReference type="ARBA" id="ARBA00004328"/>
    </source>
</evidence>